<comment type="caution">
    <text evidence="1">The sequence shown here is derived from an EMBL/GenBank/DDBJ whole genome shotgun (WGS) entry which is preliminary data.</text>
</comment>
<evidence type="ECO:0000313" key="1">
    <source>
        <dbReference type="EMBL" id="KAH3699385.1"/>
    </source>
</evidence>
<organism evidence="1 2">
    <name type="scientific">Dreissena polymorpha</name>
    <name type="common">Zebra mussel</name>
    <name type="synonym">Mytilus polymorpha</name>
    <dbReference type="NCBI Taxonomy" id="45954"/>
    <lineage>
        <taxon>Eukaryota</taxon>
        <taxon>Metazoa</taxon>
        <taxon>Spiralia</taxon>
        <taxon>Lophotrochozoa</taxon>
        <taxon>Mollusca</taxon>
        <taxon>Bivalvia</taxon>
        <taxon>Autobranchia</taxon>
        <taxon>Heteroconchia</taxon>
        <taxon>Euheterodonta</taxon>
        <taxon>Imparidentia</taxon>
        <taxon>Neoheterodontei</taxon>
        <taxon>Myida</taxon>
        <taxon>Dreissenoidea</taxon>
        <taxon>Dreissenidae</taxon>
        <taxon>Dreissena</taxon>
    </lineage>
</organism>
<dbReference type="Proteomes" id="UP000828390">
    <property type="component" value="Unassembled WGS sequence"/>
</dbReference>
<accession>A0A9D3YHI5</accession>
<gene>
    <name evidence="1" type="ORF">DPMN_074340</name>
</gene>
<sequence length="68" mass="7610">MKNARDRSESVIHLEFILRLGSWGWQLNGTSRGRQLEGNADLAQQNVVFNTSWMASLMVGSRATGVYP</sequence>
<proteinExistence type="predicted"/>
<dbReference type="EMBL" id="JAIWYP010000015">
    <property type="protein sequence ID" value="KAH3699385.1"/>
    <property type="molecule type" value="Genomic_DNA"/>
</dbReference>
<dbReference type="AlphaFoldDB" id="A0A9D3YHI5"/>
<evidence type="ECO:0000313" key="2">
    <source>
        <dbReference type="Proteomes" id="UP000828390"/>
    </source>
</evidence>
<name>A0A9D3YHI5_DREPO</name>
<reference evidence="1" key="2">
    <citation type="submission" date="2020-11" db="EMBL/GenBank/DDBJ databases">
        <authorList>
            <person name="McCartney M.A."/>
            <person name="Auch B."/>
            <person name="Kono T."/>
            <person name="Mallez S."/>
            <person name="Becker A."/>
            <person name="Gohl D.M."/>
            <person name="Silverstein K.A.T."/>
            <person name="Koren S."/>
            <person name="Bechman K.B."/>
            <person name="Herman A."/>
            <person name="Abrahante J.E."/>
            <person name="Garbe J."/>
        </authorList>
    </citation>
    <scope>NUCLEOTIDE SEQUENCE</scope>
    <source>
        <strain evidence="1">Duluth1</strain>
        <tissue evidence="1">Whole animal</tissue>
    </source>
</reference>
<reference evidence="1" key="1">
    <citation type="journal article" date="2019" name="bioRxiv">
        <title>The Genome of the Zebra Mussel, Dreissena polymorpha: A Resource for Invasive Species Research.</title>
        <authorList>
            <person name="McCartney M.A."/>
            <person name="Auch B."/>
            <person name="Kono T."/>
            <person name="Mallez S."/>
            <person name="Zhang Y."/>
            <person name="Obille A."/>
            <person name="Becker A."/>
            <person name="Abrahante J.E."/>
            <person name="Garbe J."/>
            <person name="Badalamenti J.P."/>
            <person name="Herman A."/>
            <person name="Mangelson H."/>
            <person name="Liachko I."/>
            <person name="Sullivan S."/>
            <person name="Sone E.D."/>
            <person name="Koren S."/>
            <person name="Silverstein K.A.T."/>
            <person name="Beckman K.B."/>
            <person name="Gohl D.M."/>
        </authorList>
    </citation>
    <scope>NUCLEOTIDE SEQUENCE</scope>
    <source>
        <strain evidence="1">Duluth1</strain>
        <tissue evidence="1">Whole animal</tissue>
    </source>
</reference>
<protein>
    <submittedName>
        <fullName evidence="1">Uncharacterized protein</fullName>
    </submittedName>
</protein>
<keyword evidence="2" id="KW-1185">Reference proteome</keyword>